<dbReference type="Pfam" id="PF12796">
    <property type="entry name" value="Ank_2"/>
    <property type="match status" value="1"/>
</dbReference>
<protein>
    <submittedName>
        <fullName evidence="4">Uncharacterized protein</fullName>
    </submittedName>
</protein>
<name>A0A6J8C7R2_MYTCO</name>
<proteinExistence type="predicted"/>
<reference evidence="4 5" key="1">
    <citation type="submission" date="2020-06" db="EMBL/GenBank/DDBJ databases">
        <authorList>
            <person name="Li R."/>
            <person name="Bekaert M."/>
        </authorList>
    </citation>
    <scope>NUCLEOTIDE SEQUENCE [LARGE SCALE GENOMIC DNA]</scope>
    <source>
        <strain evidence="5">wild</strain>
    </source>
</reference>
<gene>
    <name evidence="4" type="ORF">MCOR_26726</name>
</gene>
<dbReference type="AlphaFoldDB" id="A0A6J8C7R2"/>
<dbReference type="PROSITE" id="PS50088">
    <property type="entry name" value="ANK_REPEAT"/>
    <property type="match status" value="1"/>
</dbReference>
<dbReference type="EMBL" id="CACVKT020004826">
    <property type="protein sequence ID" value="CAC5391732.1"/>
    <property type="molecule type" value="Genomic_DNA"/>
</dbReference>
<dbReference type="Proteomes" id="UP000507470">
    <property type="component" value="Unassembled WGS sequence"/>
</dbReference>
<evidence type="ECO:0000256" key="2">
    <source>
        <dbReference type="ARBA" id="ARBA00023043"/>
    </source>
</evidence>
<dbReference type="Gene3D" id="1.25.40.20">
    <property type="entry name" value="Ankyrin repeat-containing domain"/>
    <property type="match status" value="1"/>
</dbReference>
<evidence type="ECO:0000313" key="5">
    <source>
        <dbReference type="Proteomes" id="UP000507470"/>
    </source>
</evidence>
<dbReference type="InterPro" id="IPR002110">
    <property type="entry name" value="Ankyrin_rpt"/>
</dbReference>
<sequence>MRVKSFGEFSICMVSTVELCLFNQRISRQRKKKKEVELNPIKLNWNVFDLAKSAYEPGHTEAVIALVEKYGYDVNYVMPSSGLSLFLCSCLSGDRKLIKYMISKGAEMHIHTKDGDSPIYLSTFGILNSTYVDPDVLTDLSQAGCCVNTQNIKGYTPLHRAAAKGNTDVIRYLLKLGADRYLPTKSGIYPIDSAINAGR</sequence>
<evidence type="ECO:0000256" key="1">
    <source>
        <dbReference type="ARBA" id="ARBA00022737"/>
    </source>
</evidence>
<dbReference type="SMART" id="SM00248">
    <property type="entry name" value="ANK"/>
    <property type="match status" value="3"/>
</dbReference>
<keyword evidence="5" id="KW-1185">Reference proteome</keyword>
<feature type="repeat" description="ANK" evidence="3">
    <location>
        <begin position="153"/>
        <end position="185"/>
    </location>
</feature>
<dbReference type="OrthoDB" id="194358at2759"/>
<organism evidence="4 5">
    <name type="scientific">Mytilus coruscus</name>
    <name type="common">Sea mussel</name>
    <dbReference type="NCBI Taxonomy" id="42192"/>
    <lineage>
        <taxon>Eukaryota</taxon>
        <taxon>Metazoa</taxon>
        <taxon>Spiralia</taxon>
        <taxon>Lophotrochozoa</taxon>
        <taxon>Mollusca</taxon>
        <taxon>Bivalvia</taxon>
        <taxon>Autobranchia</taxon>
        <taxon>Pteriomorphia</taxon>
        <taxon>Mytilida</taxon>
        <taxon>Mytiloidea</taxon>
        <taxon>Mytilidae</taxon>
        <taxon>Mytilinae</taxon>
        <taxon>Mytilus</taxon>
    </lineage>
</organism>
<dbReference type="PROSITE" id="PS50297">
    <property type="entry name" value="ANK_REP_REGION"/>
    <property type="match status" value="1"/>
</dbReference>
<evidence type="ECO:0000313" key="4">
    <source>
        <dbReference type="EMBL" id="CAC5391732.1"/>
    </source>
</evidence>
<keyword evidence="2 3" id="KW-0040">ANK repeat</keyword>
<dbReference type="SUPFAM" id="SSF48403">
    <property type="entry name" value="Ankyrin repeat"/>
    <property type="match status" value="1"/>
</dbReference>
<dbReference type="PANTHER" id="PTHR24198:SF165">
    <property type="entry name" value="ANKYRIN REPEAT-CONTAINING PROTEIN-RELATED"/>
    <property type="match status" value="1"/>
</dbReference>
<dbReference type="PANTHER" id="PTHR24198">
    <property type="entry name" value="ANKYRIN REPEAT AND PROTEIN KINASE DOMAIN-CONTAINING PROTEIN"/>
    <property type="match status" value="1"/>
</dbReference>
<accession>A0A6J8C7R2</accession>
<dbReference type="InterPro" id="IPR036770">
    <property type="entry name" value="Ankyrin_rpt-contain_sf"/>
</dbReference>
<evidence type="ECO:0000256" key="3">
    <source>
        <dbReference type="PROSITE-ProRule" id="PRU00023"/>
    </source>
</evidence>
<keyword evidence="1" id="KW-0677">Repeat</keyword>